<organism evidence="4 5">
    <name type="scientific">Kosakonia oryzendophytica</name>
    <dbReference type="NCBI Taxonomy" id="1005665"/>
    <lineage>
        <taxon>Bacteria</taxon>
        <taxon>Pseudomonadati</taxon>
        <taxon>Pseudomonadota</taxon>
        <taxon>Gammaproteobacteria</taxon>
        <taxon>Enterobacterales</taxon>
        <taxon>Enterobacteriaceae</taxon>
        <taxon>Kosakonia</taxon>
    </lineage>
</organism>
<evidence type="ECO:0000313" key="4">
    <source>
        <dbReference type="EMBL" id="SCC34948.1"/>
    </source>
</evidence>
<keyword evidence="4" id="KW-0238">DNA-binding</keyword>
<dbReference type="Gene3D" id="1.10.10.60">
    <property type="entry name" value="Homeodomain-like"/>
    <property type="match status" value="2"/>
</dbReference>
<dbReference type="OrthoDB" id="34150at2"/>
<protein>
    <submittedName>
        <fullName evidence="4">AraC-type DNA-binding protein</fullName>
    </submittedName>
</protein>
<dbReference type="EMBL" id="FMAY01000014">
    <property type="protein sequence ID" value="SCC34948.1"/>
    <property type="molecule type" value="Genomic_DNA"/>
</dbReference>
<dbReference type="RefSeq" id="WP_061493142.1">
    <property type="nucleotide sequence ID" value="NZ_CP115659.1"/>
</dbReference>
<dbReference type="Pfam" id="PF12833">
    <property type="entry name" value="HTH_18"/>
    <property type="match status" value="1"/>
</dbReference>
<dbReference type="PANTHER" id="PTHR43436">
    <property type="entry name" value="ARAC-FAMILY TRANSCRIPTIONAL REGULATOR"/>
    <property type="match status" value="1"/>
</dbReference>
<dbReference type="Pfam" id="PF06719">
    <property type="entry name" value="AraC_N"/>
    <property type="match status" value="1"/>
</dbReference>
<dbReference type="Proteomes" id="UP000198975">
    <property type="component" value="Unassembled WGS sequence"/>
</dbReference>
<keyword evidence="5" id="KW-1185">Reference proteome</keyword>
<dbReference type="InterPro" id="IPR018060">
    <property type="entry name" value="HTH_AraC"/>
</dbReference>
<reference evidence="5" key="1">
    <citation type="submission" date="2016-08" db="EMBL/GenBank/DDBJ databases">
        <authorList>
            <person name="Varghese N."/>
            <person name="Submissions Spin"/>
        </authorList>
    </citation>
    <scope>NUCLEOTIDE SEQUENCE [LARGE SCALE GENOMIC DNA]</scope>
    <source>
        <strain evidence="5">REICA_082</strain>
    </source>
</reference>
<evidence type="ECO:0000256" key="2">
    <source>
        <dbReference type="ARBA" id="ARBA00023163"/>
    </source>
</evidence>
<dbReference type="InterPro" id="IPR009057">
    <property type="entry name" value="Homeodomain-like_sf"/>
</dbReference>
<feature type="domain" description="HTH araC/xylS-type" evidence="3">
    <location>
        <begin position="194"/>
        <end position="292"/>
    </location>
</feature>
<accession>A0A1C4DUA7</accession>
<dbReference type="GO" id="GO:0043565">
    <property type="term" value="F:sequence-specific DNA binding"/>
    <property type="evidence" value="ECO:0007669"/>
    <property type="project" value="InterPro"/>
</dbReference>
<evidence type="ECO:0000313" key="5">
    <source>
        <dbReference type="Proteomes" id="UP000198975"/>
    </source>
</evidence>
<dbReference type="SUPFAM" id="SSF46689">
    <property type="entry name" value="Homeodomain-like"/>
    <property type="match status" value="2"/>
</dbReference>
<dbReference type="PANTHER" id="PTHR43436:SF2">
    <property type="entry name" value="ARAC_XYLS FAMILY TRANSCRIPTIONAL REGULATOR"/>
    <property type="match status" value="1"/>
</dbReference>
<keyword evidence="1" id="KW-0805">Transcription regulation</keyword>
<dbReference type="GO" id="GO:0003700">
    <property type="term" value="F:DNA-binding transcription factor activity"/>
    <property type="evidence" value="ECO:0007669"/>
    <property type="project" value="InterPro"/>
</dbReference>
<proteinExistence type="predicted"/>
<sequence>MKREEICLHLTEKIKALKINENTLSELLPDIRLLYGTQPGTRTPVMYLPGIVFLFSGHKIGYINERVFRYDTNEYLLLTVPLPFECETFATPEVPLAGLRVNVDILQLQELLMDIGEDELFRPDIAASGINSAVLSEEILCAAERLLDVMERPLDARILGKQIIREILYHVLTGPRGGALLALVSRQTHFSLISRVLKRIESQYTENLSVDQLAAEANMSVSAFHHNFKSVTSTSPLQYLKSYRLHKARMLMVHDGMKASAAAIRVGYESPSQFSREFKRYFGLTPGEDVARIRTMQGM</sequence>
<dbReference type="SMART" id="SM00342">
    <property type="entry name" value="HTH_ARAC"/>
    <property type="match status" value="1"/>
</dbReference>
<keyword evidence="2" id="KW-0804">Transcription</keyword>
<evidence type="ECO:0000259" key="3">
    <source>
        <dbReference type="PROSITE" id="PS01124"/>
    </source>
</evidence>
<dbReference type="InterPro" id="IPR009594">
    <property type="entry name" value="Tscrpt_reg_HTH_AraC_N"/>
</dbReference>
<dbReference type="AlphaFoldDB" id="A0A1C4DUA7"/>
<name>A0A1C4DUA7_9ENTR</name>
<gene>
    <name evidence="4" type="ORF">GA0061071_11486</name>
</gene>
<evidence type="ECO:0000256" key="1">
    <source>
        <dbReference type="ARBA" id="ARBA00023015"/>
    </source>
</evidence>
<dbReference type="PROSITE" id="PS01124">
    <property type="entry name" value="HTH_ARAC_FAMILY_2"/>
    <property type="match status" value="1"/>
</dbReference>